<name>A0ABD2WBL9_9HYME</name>
<keyword evidence="6 16" id="KW-0285">Flavoprotein</keyword>
<evidence type="ECO:0000256" key="13">
    <source>
        <dbReference type="ARBA" id="ARBA00023128"/>
    </source>
</evidence>
<dbReference type="Pfam" id="PF01180">
    <property type="entry name" value="DHO_dh"/>
    <property type="match status" value="1"/>
</dbReference>
<evidence type="ECO:0000256" key="3">
    <source>
        <dbReference type="ARBA" id="ARBA00005359"/>
    </source>
</evidence>
<comment type="caution">
    <text evidence="18">The sequence shown here is derived from an EMBL/GenBank/DDBJ whole genome shotgun (WGS) entry which is preliminary data.</text>
</comment>
<accession>A0ABD2WBL9</accession>
<protein>
    <recommendedName>
        <fullName evidence="5 16">Dihydroorotate dehydrogenase (quinone), mitochondrial</fullName>
        <shortName evidence="16">DHOdehase</shortName>
        <ecNumber evidence="4 16">1.3.5.2</ecNumber>
    </recommendedName>
</protein>
<keyword evidence="7 16" id="KW-0288">FMN</keyword>
<keyword evidence="9 16" id="KW-0999">Mitochondrion inner membrane</keyword>
<keyword evidence="19" id="KW-1185">Reference proteome</keyword>
<evidence type="ECO:0000259" key="17">
    <source>
        <dbReference type="Pfam" id="PF01180"/>
    </source>
</evidence>
<dbReference type="PROSITE" id="PS00912">
    <property type="entry name" value="DHODEHASE_2"/>
    <property type="match status" value="1"/>
</dbReference>
<comment type="catalytic activity">
    <reaction evidence="15 16">
        <text>(S)-dihydroorotate + a quinone = orotate + a quinol</text>
        <dbReference type="Rhea" id="RHEA:30187"/>
        <dbReference type="ChEBI" id="CHEBI:24646"/>
        <dbReference type="ChEBI" id="CHEBI:30839"/>
        <dbReference type="ChEBI" id="CHEBI:30864"/>
        <dbReference type="ChEBI" id="CHEBI:132124"/>
        <dbReference type="EC" id="1.3.5.2"/>
    </reaction>
</comment>
<proteinExistence type="inferred from homology"/>
<evidence type="ECO:0000256" key="9">
    <source>
        <dbReference type="ARBA" id="ARBA00022792"/>
    </source>
</evidence>
<dbReference type="InterPro" id="IPR013785">
    <property type="entry name" value="Aldolase_TIM"/>
</dbReference>
<evidence type="ECO:0000256" key="11">
    <source>
        <dbReference type="ARBA" id="ARBA00022989"/>
    </source>
</evidence>
<dbReference type="InterPro" id="IPR001295">
    <property type="entry name" value="Dihydroorotate_DH_CS"/>
</dbReference>
<keyword evidence="13 16" id="KW-0496">Mitochondrion</keyword>
<evidence type="ECO:0000256" key="12">
    <source>
        <dbReference type="ARBA" id="ARBA00023002"/>
    </source>
</evidence>
<evidence type="ECO:0000313" key="18">
    <source>
        <dbReference type="EMBL" id="KAL3390457.1"/>
    </source>
</evidence>
<evidence type="ECO:0000256" key="7">
    <source>
        <dbReference type="ARBA" id="ARBA00022643"/>
    </source>
</evidence>
<evidence type="ECO:0000256" key="1">
    <source>
        <dbReference type="ARBA" id="ARBA00004434"/>
    </source>
</evidence>
<dbReference type="InterPro" id="IPR005719">
    <property type="entry name" value="Dihydroorotate_DH_2"/>
</dbReference>
<gene>
    <name evidence="18" type="ORF">TKK_014619</name>
</gene>
<evidence type="ECO:0000256" key="6">
    <source>
        <dbReference type="ARBA" id="ARBA00022630"/>
    </source>
</evidence>
<dbReference type="PROSITE" id="PS00911">
    <property type="entry name" value="DHODEHASE_1"/>
    <property type="match status" value="1"/>
</dbReference>
<dbReference type="NCBIfam" id="NF003652">
    <property type="entry name" value="PRK05286.2-5"/>
    <property type="match status" value="1"/>
</dbReference>
<evidence type="ECO:0000256" key="4">
    <source>
        <dbReference type="ARBA" id="ARBA00012791"/>
    </source>
</evidence>
<dbReference type="SUPFAM" id="SSF51395">
    <property type="entry name" value="FMN-linked oxidoreductases"/>
    <property type="match status" value="1"/>
</dbReference>
<dbReference type="NCBIfam" id="NF003645">
    <property type="entry name" value="PRK05286.1-2"/>
    <property type="match status" value="1"/>
</dbReference>
<sequence length="394" mass="42622">MPPISGLSDYRKIKSLLGVTGSATALFVGISLYQGNEKFYDQFAMPFMRLVDPEIAHRLAINTAKFGLSPTQNNADPPILRTSLWGLNFNNPLGMAAGFDKHAEAVEGLHKMGFGFVEIGSVTPKPQDGNPKPRVFRLSEDKAIINRYGFNSEGHDVVHDRLAALKASPTFNGIIGVNLGKNKDSTNATQDYVDGIIKFSDLADYFVVNVSSPNTPGLRNLQGKKELEELLSHVNEARSKTEKKPPLLLKVAPDLSKEEMKDIAAVIMRAKTRVDGLVVSNTTLSRENLLSEAKDENGGLSGAPIASLSTRCIANMYQLTNGRIPIIGVGGIFSGADAYGKLKAGASLIQIYTAFTYHGPPIVGRIKRELSQLLQDDGINNISEVVGKEAKTIV</sequence>
<dbReference type="NCBIfam" id="TIGR01036">
    <property type="entry name" value="pyrD_sub2"/>
    <property type="match status" value="1"/>
</dbReference>
<reference evidence="18 19" key="1">
    <citation type="journal article" date="2024" name="bioRxiv">
        <title>A reference genome for Trichogramma kaykai: A tiny desert-dwelling parasitoid wasp with competing sex-ratio distorters.</title>
        <authorList>
            <person name="Culotta J."/>
            <person name="Lindsey A.R."/>
        </authorList>
    </citation>
    <scope>NUCLEOTIDE SEQUENCE [LARGE SCALE GENOMIC DNA]</scope>
    <source>
        <strain evidence="18 19">KSX58</strain>
    </source>
</reference>
<dbReference type="EMBL" id="JBJJXI010000117">
    <property type="protein sequence ID" value="KAL3390457.1"/>
    <property type="molecule type" value="Genomic_DNA"/>
</dbReference>
<evidence type="ECO:0000256" key="15">
    <source>
        <dbReference type="ARBA" id="ARBA00048639"/>
    </source>
</evidence>
<dbReference type="InterPro" id="IPR050074">
    <property type="entry name" value="DHO_dehydrogenase"/>
</dbReference>
<evidence type="ECO:0000256" key="16">
    <source>
        <dbReference type="RuleBase" id="RU361255"/>
    </source>
</evidence>
<comment type="subcellular location">
    <subcellularLocation>
        <location evidence="1 16">Mitochondrion inner membrane</location>
        <topology evidence="1 16">Single-pass membrane protein</topology>
    </subcellularLocation>
</comment>
<feature type="domain" description="Dihydroorotate dehydrogenase catalytic" evidence="17">
    <location>
        <begin position="80"/>
        <end position="374"/>
    </location>
</feature>
<dbReference type="GO" id="GO:0106430">
    <property type="term" value="F:dihydroorotate dehydrogenase (quinone) activity"/>
    <property type="evidence" value="ECO:0007669"/>
    <property type="project" value="UniProtKB-EC"/>
</dbReference>
<evidence type="ECO:0000256" key="8">
    <source>
        <dbReference type="ARBA" id="ARBA00022692"/>
    </source>
</evidence>
<comment type="cofactor">
    <cofactor evidence="16">
        <name>FMN</name>
        <dbReference type="ChEBI" id="CHEBI:58210"/>
    </cofactor>
    <text evidence="16">Binds 1 FMN per subunit.</text>
</comment>
<keyword evidence="10" id="KW-0809">Transit peptide</keyword>
<dbReference type="GO" id="GO:0005743">
    <property type="term" value="C:mitochondrial inner membrane"/>
    <property type="evidence" value="ECO:0007669"/>
    <property type="project" value="UniProtKB-SubCell"/>
</dbReference>
<dbReference type="AlphaFoldDB" id="A0ABD2WBL9"/>
<evidence type="ECO:0000313" key="19">
    <source>
        <dbReference type="Proteomes" id="UP001627154"/>
    </source>
</evidence>
<dbReference type="InterPro" id="IPR005720">
    <property type="entry name" value="Dihydroorotate_DH_cat"/>
</dbReference>
<dbReference type="Gene3D" id="3.20.20.70">
    <property type="entry name" value="Aldolase class I"/>
    <property type="match status" value="1"/>
</dbReference>
<keyword evidence="8" id="KW-0812">Transmembrane</keyword>
<dbReference type="PANTHER" id="PTHR48109:SF4">
    <property type="entry name" value="DIHYDROOROTATE DEHYDROGENASE (QUINONE), MITOCHONDRIAL"/>
    <property type="match status" value="1"/>
</dbReference>
<evidence type="ECO:0000256" key="10">
    <source>
        <dbReference type="ARBA" id="ARBA00022946"/>
    </source>
</evidence>
<keyword evidence="12 16" id="KW-0560">Oxidoreductase</keyword>
<comment type="pathway">
    <text evidence="2 16">Pyrimidine metabolism; UMP biosynthesis via de novo pathway; orotate from (S)-dihydroorotate (quinone route): step 1/1.</text>
</comment>
<evidence type="ECO:0000256" key="14">
    <source>
        <dbReference type="ARBA" id="ARBA00023136"/>
    </source>
</evidence>
<dbReference type="Proteomes" id="UP001627154">
    <property type="component" value="Unassembled WGS sequence"/>
</dbReference>
<keyword evidence="14" id="KW-0472">Membrane</keyword>
<evidence type="ECO:0000256" key="2">
    <source>
        <dbReference type="ARBA" id="ARBA00005161"/>
    </source>
</evidence>
<organism evidence="18 19">
    <name type="scientific">Trichogramma kaykai</name>
    <dbReference type="NCBI Taxonomy" id="54128"/>
    <lineage>
        <taxon>Eukaryota</taxon>
        <taxon>Metazoa</taxon>
        <taxon>Ecdysozoa</taxon>
        <taxon>Arthropoda</taxon>
        <taxon>Hexapoda</taxon>
        <taxon>Insecta</taxon>
        <taxon>Pterygota</taxon>
        <taxon>Neoptera</taxon>
        <taxon>Endopterygota</taxon>
        <taxon>Hymenoptera</taxon>
        <taxon>Apocrita</taxon>
        <taxon>Proctotrupomorpha</taxon>
        <taxon>Chalcidoidea</taxon>
        <taxon>Trichogrammatidae</taxon>
        <taxon>Trichogramma</taxon>
    </lineage>
</organism>
<dbReference type="EC" id="1.3.5.2" evidence="4 16"/>
<evidence type="ECO:0000256" key="5">
    <source>
        <dbReference type="ARBA" id="ARBA00017599"/>
    </source>
</evidence>
<dbReference type="PANTHER" id="PTHR48109">
    <property type="entry name" value="DIHYDROOROTATE DEHYDROGENASE (QUINONE), MITOCHONDRIAL-RELATED"/>
    <property type="match status" value="1"/>
</dbReference>
<dbReference type="FunFam" id="3.20.20.70:FF:000066">
    <property type="entry name" value="Dihydroorotate dehydrogenase (quinone), mitochondrial"/>
    <property type="match status" value="1"/>
</dbReference>
<dbReference type="CDD" id="cd04738">
    <property type="entry name" value="DHOD_2_like"/>
    <property type="match status" value="1"/>
</dbReference>
<comment type="similarity">
    <text evidence="3 16">Belongs to the dihydroorotate dehydrogenase family. Type 2 subfamily.</text>
</comment>
<keyword evidence="11" id="KW-1133">Transmembrane helix</keyword>